<dbReference type="EMBL" id="CP012502">
    <property type="protein sequence ID" value="AOM82196.1"/>
    <property type="molecule type" value="Genomic_DNA"/>
</dbReference>
<keyword evidence="3" id="KW-1185">Reference proteome</keyword>
<accession>A0A1D7QT34</accession>
<dbReference type="Proteomes" id="UP000094463">
    <property type="component" value="Chromosome"/>
</dbReference>
<dbReference type="KEGG" id="bbev:BBEV_0825"/>
<name>A0A1D7QT34_9BACI</name>
<evidence type="ECO:0000313" key="3">
    <source>
        <dbReference type="Proteomes" id="UP000094463"/>
    </source>
</evidence>
<protein>
    <recommendedName>
        <fullName evidence="4">CcmD family protein</fullName>
    </recommendedName>
</protein>
<proteinExistence type="predicted"/>
<dbReference type="NCBIfam" id="TIGR04391">
    <property type="entry name" value="CcmD_alt_fam"/>
    <property type="match status" value="1"/>
</dbReference>
<dbReference type="InterPro" id="IPR030888">
    <property type="entry name" value="Put_ccm"/>
</dbReference>
<keyword evidence="1" id="KW-1133">Transmembrane helix</keyword>
<dbReference type="STRING" id="632773.BBEV_0825"/>
<sequence>MIYLLGAYSIIWLLIGGYVWTIGKRQNQAMKEIRFLNELNRRDQV</sequence>
<evidence type="ECO:0000256" key="1">
    <source>
        <dbReference type="SAM" id="Phobius"/>
    </source>
</evidence>
<gene>
    <name evidence="2" type="ORF">BBEV_0825</name>
</gene>
<dbReference type="AlphaFoldDB" id="A0A1D7QT34"/>
<reference evidence="2 3" key="1">
    <citation type="submission" date="2015-08" db="EMBL/GenBank/DDBJ databases">
        <title>The complete genome sequence of Bacillus beveridgei MLTeJB.</title>
        <authorList>
            <person name="Hanson T.E."/>
            <person name="Mesa C."/>
            <person name="Basesman S.M."/>
            <person name="Oremland R.S."/>
        </authorList>
    </citation>
    <scope>NUCLEOTIDE SEQUENCE [LARGE SCALE GENOMIC DNA]</scope>
    <source>
        <strain evidence="2 3">MLTeJB</strain>
    </source>
</reference>
<organism evidence="2 3">
    <name type="scientific">Salisediminibacterium beveridgei</name>
    <dbReference type="NCBI Taxonomy" id="632773"/>
    <lineage>
        <taxon>Bacteria</taxon>
        <taxon>Bacillati</taxon>
        <taxon>Bacillota</taxon>
        <taxon>Bacilli</taxon>
        <taxon>Bacillales</taxon>
        <taxon>Bacillaceae</taxon>
        <taxon>Salisediminibacterium</taxon>
    </lineage>
</organism>
<evidence type="ECO:0008006" key="4">
    <source>
        <dbReference type="Google" id="ProtNLM"/>
    </source>
</evidence>
<keyword evidence="1" id="KW-0472">Membrane</keyword>
<dbReference type="OrthoDB" id="2911297at2"/>
<feature type="transmembrane region" description="Helical" evidence="1">
    <location>
        <begin position="6"/>
        <end position="23"/>
    </location>
</feature>
<keyword evidence="1" id="KW-0812">Transmembrane</keyword>
<evidence type="ECO:0000313" key="2">
    <source>
        <dbReference type="EMBL" id="AOM82196.1"/>
    </source>
</evidence>
<dbReference type="RefSeq" id="WP_084007211.1">
    <property type="nucleotide sequence ID" value="NZ_CP012502.1"/>
</dbReference>